<dbReference type="SUPFAM" id="SSF52540">
    <property type="entry name" value="P-loop containing nucleoside triphosphate hydrolases"/>
    <property type="match status" value="1"/>
</dbReference>
<keyword evidence="1" id="KW-0547">Nucleotide-binding</keyword>
<reference evidence="3" key="1">
    <citation type="submission" date="2016-10" db="EMBL/GenBank/DDBJ databases">
        <authorList>
            <person name="Benchimol M."/>
            <person name="Almeida L.G."/>
            <person name="Vasconcelos A.T."/>
            <person name="Perreira-Neves A."/>
            <person name="Rosa I.A."/>
            <person name="Tasca T."/>
            <person name="Bogo M.R."/>
            <person name="de Souza W."/>
        </authorList>
    </citation>
    <scope>NUCLEOTIDE SEQUENCE [LARGE SCALE GENOMIC DNA]</scope>
    <source>
        <strain evidence="3">K</strain>
    </source>
</reference>
<keyword evidence="4" id="KW-1185">Reference proteome</keyword>
<dbReference type="Proteomes" id="UP000179807">
    <property type="component" value="Unassembled WGS sequence"/>
</dbReference>
<dbReference type="InterPro" id="IPR001806">
    <property type="entry name" value="Small_GTPase"/>
</dbReference>
<feature type="region of interest" description="Disordered" evidence="2">
    <location>
        <begin position="202"/>
        <end position="234"/>
    </location>
</feature>
<dbReference type="Pfam" id="PF00071">
    <property type="entry name" value="Ras"/>
    <property type="match status" value="1"/>
</dbReference>
<dbReference type="SMART" id="SM00173">
    <property type="entry name" value="RAS"/>
    <property type="match status" value="1"/>
</dbReference>
<dbReference type="AlphaFoldDB" id="A0A1J4J1U3"/>
<dbReference type="InterPro" id="IPR027417">
    <property type="entry name" value="P-loop_NTPase"/>
</dbReference>
<evidence type="ECO:0000313" key="3">
    <source>
        <dbReference type="EMBL" id="OHS93480.1"/>
    </source>
</evidence>
<dbReference type="NCBIfam" id="TIGR00231">
    <property type="entry name" value="small_GTP"/>
    <property type="match status" value="1"/>
</dbReference>
<sequence>MQLLRPKFQFIFGLFSCKALNSSIKAIFSDKKMELSQVDVPTYKVILVGNSGVGKTSIVNIFAKIESTSNSPTIGACHYAVARNNVKLNIWDTAGQDQYRTVLPLYFRNASIAICVFDITSKASFSQMDMWLGLLGEHAPTTCKTVIVGNKADLEDKREVWQEDGQILVEKSNSLFYIETSTVKGQNIDELFDSIIKNSDLVPQPRQNSADLSGNGSGGIEQNNPHEDDNSSCC</sequence>
<protein>
    <submittedName>
        <fullName evidence="3">Ras-related protein RABF1</fullName>
    </submittedName>
</protein>
<dbReference type="SMART" id="SM00177">
    <property type="entry name" value="ARF"/>
    <property type="match status" value="1"/>
</dbReference>
<name>A0A1J4J1U3_9EUKA</name>
<feature type="compositionally biased region" description="Polar residues" evidence="2">
    <location>
        <begin position="205"/>
        <end position="214"/>
    </location>
</feature>
<dbReference type="Gene3D" id="3.40.50.300">
    <property type="entry name" value="P-loop containing nucleotide triphosphate hydrolases"/>
    <property type="match status" value="1"/>
</dbReference>
<evidence type="ECO:0000256" key="2">
    <source>
        <dbReference type="SAM" id="MobiDB-lite"/>
    </source>
</evidence>
<dbReference type="GeneID" id="94847782"/>
<dbReference type="SMART" id="SM00175">
    <property type="entry name" value="RAB"/>
    <property type="match status" value="1"/>
</dbReference>
<dbReference type="PRINTS" id="PR00449">
    <property type="entry name" value="RASTRNSFRMNG"/>
</dbReference>
<dbReference type="FunFam" id="3.40.50.300:FF:000808">
    <property type="entry name" value="Small GTP-binding protein, putative"/>
    <property type="match status" value="1"/>
</dbReference>
<dbReference type="EMBL" id="MLAK01001397">
    <property type="protein sequence ID" value="OHS93480.1"/>
    <property type="molecule type" value="Genomic_DNA"/>
</dbReference>
<dbReference type="InterPro" id="IPR005225">
    <property type="entry name" value="Small_GTP-bd"/>
</dbReference>
<feature type="compositionally biased region" description="Basic and acidic residues" evidence="2">
    <location>
        <begin position="224"/>
        <end position="234"/>
    </location>
</feature>
<dbReference type="VEuPathDB" id="TrichDB:TRFO_40230"/>
<dbReference type="GO" id="GO:0003924">
    <property type="term" value="F:GTPase activity"/>
    <property type="evidence" value="ECO:0007669"/>
    <property type="project" value="InterPro"/>
</dbReference>
<organism evidence="3 4">
    <name type="scientific">Tritrichomonas foetus</name>
    <dbReference type="NCBI Taxonomy" id="1144522"/>
    <lineage>
        <taxon>Eukaryota</taxon>
        <taxon>Metamonada</taxon>
        <taxon>Parabasalia</taxon>
        <taxon>Tritrichomonadida</taxon>
        <taxon>Tritrichomonadidae</taxon>
        <taxon>Tritrichomonas</taxon>
    </lineage>
</organism>
<dbReference type="PROSITE" id="PS51421">
    <property type="entry name" value="RAS"/>
    <property type="match status" value="1"/>
</dbReference>
<dbReference type="CDD" id="cd00154">
    <property type="entry name" value="Rab"/>
    <property type="match status" value="1"/>
</dbReference>
<comment type="caution">
    <text evidence="3">The sequence shown here is derived from an EMBL/GenBank/DDBJ whole genome shotgun (WGS) entry which is preliminary data.</text>
</comment>
<dbReference type="PROSITE" id="PS51419">
    <property type="entry name" value="RAB"/>
    <property type="match status" value="1"/>
</dbReference>
<proteinExistence type="predicted"/>
<gene>
    <name evidence="3" type="primary">RABF1</name>
    <name evidence="3" type="ORF">TRFO_40230</name>
</gene>
<evidence type="ECO:0000256" key="1">
    <source>
        <dbReference type="ARBA" id="ARBA00022741"/>
    </source>
</evidence>
<accession>A0A1J4J1U3</accession>
<dbReference type="RefSeq" id="XP_068346617.1">
    <property type="nucleotide sequence ID" value="XM_068513078.1"/>
</dbReference>
<evidence type="ECO:0000313" key="4">
    <source>
        <dbReference type="Proteomes" id="UP000179807"/>
    </source>
</evidence>
<dbReference type="PANTHER" id="PTHR47978">
    <property type="match status" value="1"/>
</dbReference>
<dbReference type="GO" id="GO:0005525">
    <property type="term" value="F:GTP binding"/>
    <property type="evidence" value="ECO:0007669"/>
    <property type="project" value="InterPro"/>
</dbReference>
<dbReference type="SMART" id="SM00174">
    <property type="entry name" value="RHO"/>
    <property type="match status" value="1"/>
</dbReference>